<dbReference type="PANTHER" id="PTHR15034">
    <property type="entry name" value="DEATH DOMAIN-CONTAINING PROTEIN CRADD"/>
    <property type="match status" value="1"/>
</dbReference>
<dbReference type="InterPro" id="IPR001315">
    <property type="entry name" value="CARD"/>
</dbReference>
<dbReference type="Pfam" id="PF00619">
    <property type="entry name" value="CARD"/>
    <property type="match status" value="1"/>
</dbReference>
<feature type="domain" description="CARD" evidence="2">
    <location>
        <begin position="19"/>
        <end position="109"/>
    </location>
</feature>
<keyword evidence="1" id="KW-0175">Coiled coil</keyword>
<dbReference type="GO" id="GO:0070513">
    <property type="term" value="F:death domain binding"/>
    <property type="evidence" value="ECO:0007669"/>
    <property type="project" value="InterPro"/>
</dbReference>
<organism evidence="3 4">
    <name type="scientific">Ridgeia piscesae</name>
    <name type="common">Tubeworm</name>
    <dbReference type="NCBI Taxonomy" id="27915"/>
    <lineage>
        <taxon>Eukaryota</taxon>
        <taxon>Metazoa</taxon>
        <taxon>Spiralia</taxon>
        <taxon>Lophotrochozoa</taxon>
        <taxon>Annelida</taxon>
        <taxon>Polychaeta</taxon>
        <taxon>Sedentaria</taxon>
        <taxon>Canalipalpata</taxon>
        <taxon>Sabellida</taxon>
        <taxon>Siboglinidae</taxon>
        <taxon>Ridgeia</taxon>
    </lineage>
</organism>
<keyword evidence="4" id="KW-1185">Reference proteome</keyword>
<name>A0AAD9KXY0_RIDPI</name>
<evidence type="ECO:0000313" key="4">
    <source>
        <dbReference type="Proteomes" id="UP001209878"/>
    </source>
</evidence>
<dbReference type="Proteomes" id="UP001209878">
    <property type="component" value="Unassembled WGS sequence"/>
</dbReference>
<dbReference type="EMBL" id="JAODUO010000490">
    <property type="protein sequence ID" value="KAK2179451.1"/>
    <property type="molecule type" value="Genomic_DNA"/>
</dbReference>
<dbReference type="GO" id="GO:0042981">
    <property type="term" value="P:regulation of apoptotic process"/>
    <property type="evidence" value="ECO:0007669"/>
    <property type="project" value="InterPro"/>
</dbReference>
<evidence type="ECO:0000313" key="3">
    <source>
        <dbReference type="EMBL" id="KAK2179451.1"/>
    </source>
</evidence>
<dbReference type="Gene3D" id="1.10.533.10">
    <property type="entry name" value="Death Domain, Fas"/>
    <property type="match status" value="1"/>
</dbReference>
<dbReference type="SUPFAM" id="SSF47986">
    <property type="entry name" value="DEATH domain"/>
    <property type="match status" value="1"/>
</dbReference>
<gene>
    <name evidence="3" type="ORF">NP493_489g03077</name>
</gene>
<sequence>MADVDNTLEGKSLREIAENDDLIQKFLNIHRFYLSPRIYQLGMFYTYMISKRVFRQEDQDDVESQPLRLNKIGRFLDIVATKGPEGFRAFLDVLEYEHPHLFLHVTNEKPRDPPHDWRPPMPISAGSMRIKKSMADVISMLTQDAEEKNKMNETLQKCIMDAEGDHRTEREKLKKDLEEITGQKADLQEAIRKYKTDLDELRKTSCNDRDTIERMRQEISVLTAKRRQDMGDCSWIFTNATTCMNCVTQDNFGYLLFDM</sequence>
<dbReference type="InterPro" id="IPR011029">
    <property type="entry name" value="DEATH-like_dom_sf"/>
</dbReference>
<feature type="coiled-coil region" evidence="1">
    <location>
        <begin position="170"/>
        <end position="204"/>
    </location>
</feature>
<proteinExistence type="predicted"/>
<dbReference type="PANTHER" id="PTHR15034:SF5">
    <property type="entry name" value="DEATH DOMAIN-CONTAINING PROTEIN CRADD"/>
    <property type="match status" value="1"/>
</dbReference>
<accession>A0AAD9KXY0</accession>
<protein>
    <recommendedName>
        <fullName evidence="2">CARD domain-containing protein</fullName>
    </recommendedName>
</protein>
<dbReference type="AlphaFoldDB" id="A0AAD9KXY0"/>
<dbReference type="PROSITE" id="PS50209">
    <property type="entry name" value="CARD"/>
    <property type="match status" value="1"/>
</dbReference>
<reference evidence="3" key="1">
    <citation type="journal article" date="2023" name="Mol. Biol. Evol.">
        <title>Third-Generation Sequencing Reveals the Adaptive Role of the Epigenome in Three Deep-Sea Polychaetes.</title>
        <authorList>
            <person name="Perez M."/>
            <person name="Aroh O."/>
            <person name="Sun Y."/>
            <person name="Lan Y."/>
            <person name="Juniper S.K."/>
            <person name="Young C.R."/>
            <person name="Angers B."/>
            <person name="Qian P.Y."/>
        </authorList>
    </citation>
    <scope>NUCLEOTIDE SEQUENCE</scope>
    <source>
        <strain evidence="3">R07B-5</strain>
    </source>
</reference>
<evidence type="ECO:0000256" key="1">
    <source>
        <dbReference type="SAM" id="Coils"/>
    </source>
</evidence>
<comment type="caution">
    <text evidence="3">The sequence shown here is derived from an EMBL/GenBank/DDBJ whole genome shotgun (WGS) entry which is preliminary data.</text>
</comment>
<dbReference type="InterPro" id="IPR037939">
    <property type="entry name" value="CRADD"/>
</dbReference>
<evidence type="ECO:0000259" key="2">
    <source>
        <dbReference type="PROSITE" id="PS50209"/>
    </source>
</evidence>
<dbReference type="GO" id="GO:0002020">
    <property type="term" value="F:protease binding"/>
    <property type="evidence" value="ECO:0007669"/>
    <property type="project" value="InterPro"/>
</dbReference>